<evidence type="ECO:0000256" key="1">
    <source>
        <dbReference type="SAM" id="SignalP"/>
    </source>
</evidence>
<keyword evidence="1" id="KW-0732">Signal</keyword>
<feature type="signal peptide" evidence="1">
    <location>
        <begin position="1"/>
        <end position="23"/>
    </location>
</feature>
<dbReference type="Proteomes" id="UP000422569">
    <property type="component" value="Plasmid unnamed2"/>
</dbReference>
<keyword evidence="2" id="KW-0614">Plasmid</keyword>
<keyword evidence="3" id="KW-1185">Reference proteome</keyword>
<dbReference type="AlphaFoldDB" id="A0A6B8MED0"/>
<feature type="chain" id="PRO_5025472843" evidence="1">
    <location>
        <begin position="24"/>
        <end position="114"/>
    </location>
</feature>
<dbReference type="RefSeq" id="WP_016921350.1">
    <property type="nucleotide sequence ID" value="NZ_CP044333.1"/>
</dbReference>
<dbReference type="KEGG" id="mpar:F7D14_21150"/>
<evidence type="ECO:0000313" key="3">
    <source>
        <dbReference type="Proteomes" id="UP000422569"/>
    </source>
</evidence>
<reference evidence="2 3" key="1">
    <citation type="submission" date="2019-09" db="EMBL/GenBank/DDBJ databases">
        <title>Isolation and complete genome sequencing of Methylocystis species.</title>
        <authorList>
            <person name="Rumah B.L."/>
            <person name="Stead C.E."/>
            <person name="Stevens B.C."/>
            <person name="Minton N.P."/>
            <person name="Grosse-Honebrink A."/>
            <person name="Zhang Y."/>
        </authorList>
    </citation>
    <scope>NUCLEOTIDE SEQUENCE [LARGE SCALE GENOMIC DNA]</scope>
    <source>
        <strain evidence="2 3">BRCS2</strain>
        <plasmid evidence="2 3">unnamed2</plasmid>
    </source>
</reference>
<gene>
    <name evidence="2" type="ORF">F7D14_21150</name>
</gene>
<proteinExistence type="predicted"/>
<name>A0A6B8MED0_9HYPH</name>
<sequence>MRNATSCLVAALVAACFTPIAAAADERGAEPKYSQDDLLDGTTVAIASQDICGFKVDQNAIRAFVAAKAPDMPWFLFDAQIRGYQRIMPRFSEQEKARHCAKARLLTEVAGWIR</sequence>
<protein>
    <submittedName>
        <fullName evidence="2">Uncharacterized protein</fullName>
    </submittedName>
</protein>
<evidence type="ECO:0000313" key="2">
    <source>
        <dbReference type="EMBL" id="QGN00093.1"/>
    </source>
</evidence>
<geneLocation type="plasmid" evidence="2">
    <name>unnamed2</name>
</geneLocation>
<dbReference type="EMBL" id="CP044333">
    <property type="protein sequence ID" value="QGN00093.1"/>
    <property type="molecule type" value="Genomic_DNA"/>
</dbReference>
<dbReference type="PROSITE" id="PS51257">
    <property type="entry name" value="PROKAR_LIPOPROTEIN"/>
    <property type="match status" value="1"/>
</dbReference>
<organism evidence="2 3">
    <name type="scientific">Methylocystis parvus</name>
    <dbReference type="NCBI Taxonomy" id="134"/>
    <lineage>
        <taxon>Bacteria</taxon>
        <taxon>Pseudomonadati</taxon>
        <taxon>Pseudomonadota</taxon>
        <taxon>Alphaproteobacteria</taxon>
        <taxon>Hyphomicrobiales</taxon>
        <taxon>Methylocystaceae</taxon>
        <taxon>Methylocystis</taxon>
    </lineage>
</organism>
<accession>A0A6B8MED0</accession>
<dbReference type="GeneID" id="42570976"/>